<feature type="transmembrane region" description="Helical" evidence="1">
    <location>
        <begin position="82"/>
        <end position="102"/>
    </location>
</feature>
<name>A0A7T4R1Q3_9GAMM</name>
<dbReference type="EMBL" id="CP066167">
    <property type="protein sequence ID" value="QQD18719.1"/>
    <property type="molecule type" value="Genomic_DNA"/>
</dbReference>
<accession>A0A7T4R1Q3</accession>
<evidence type="ECO:0000256" key="1">
    <source>
        <dbReference type="SAM" id="Phobius"/>
    </source>
</evidence>
<keyword evidence="1" id="KW-0472">Membrane</keyword>
<dbReference type="KEGG" id="snan:I6N98_02290"/>
<protein>
    <submittedName>
        <fullName evidence="2">Uncharacterized protein</fullName>
    </submittedName>
</protein>
<sequence>MKAAFAIVVFLVACSLVTISVCSPETLSKNSFLDGFINHEILNIIALIVTVTLVSITQIHIEFGRIERRIKEPIFSEARTEINQTTWALGVSFLLVLVGLIIRSGVDQNSYMAISLHNTFCLVMLLIATLSMIDIVLVMHTISKEEPLD</sequence>
<feature type="transmembrane region" description="Helical" evidence="1">
    <location>
        <begin position="114"/>
        <end position="138"/>
    </location>
</feature>
<reference evidence="2 3" key="1">
    <citation type="submission" date="2020-12" db="EMBL/GenBank/DDBJ databases">
        <authorList>
            <person name="Shan Y."/>
        </authorList>
    </citation>
    <scope>NUCLEOTIDE SEQUENCE [LARGE SCALE GENOMIC DNA]</scope>
    <source>
        <strain evidence="3">csc3.9</strain>
    </source>
</reference>
<keyword evidence="1" id="KW-0812">Transmembrane</keyword>
<evidence type="ECO:0000313" key="3">
    <source>
        <dbReference type="Proteomes" id="UP000596063"/>
    </source>
</evidence>
<organism evidence="2 3">
    <name type="scientific">Spongiibacter nanhainus</name>
    <dbReference type="NCBI Taxonomy" id="2794344"/>
    <lineage>
        <taxon>Bacteria</taxon>
        <taxon>Pseudomonadati</taxon>
        <taxon>Pseudomonadota</taxon>
        <taxon>Gammaproteobacteria</taxon>
        <taxon>Cellvibrionales</taxon>
        <taxon>Spongiibacteraceae</taxon>
        <taxon>Spongiibacter</taxon>
    </lineage>
</organism>
<keyword evidence="1" id="KW-1133">Transmembrane helix</keyword>
<keyword evidence="3" id="KW-1185">Reference proteome</keyword>
<evidence type="ECO:0000313" key="2">
    <source>
        <dbReference type="EMBL" id="QQD18719.1"/>
    </source>
</evidence>
<dbReference type="AlphaFoldDB" id="A0A7T4R1Q3"/>
<dbReference type="Proteomes" id="UP000596063">
    <property type="component" value="Chromosome"/>
</dbReference>
<dbReference type="RefSeq" id="WP_198570209.1">
    <property type="nucleotide sequence ID" value="NZ_CP066167.1"/>
</dbReference>
<gene>
    <name evidence="2" type="ORF">I6N98_02290</name>
</gene>
<feature type="transmembrane region" description="Helical" evidence="1">
    <location>
        <begin position="41"/>
        <end position="61"/>
    </location>
</feature>
<proteinExistence type="predicted"/>